<name>A0ABP7J806_9ACTN</name>
<evidence type="ECO:0000313" key="2">
    <source>
        <dbReference type="Proteomes" id="UP001500888"/>
    </source>
</evidence>
<accession>A0ABP7J806</accession>
<keyword evidence="2" id="KW-1185">Reference proteome</keyword>
<sequence>MHIYLLRPVTSIRGDHAECGSSNLNPRTAPAPCPLSRRPPLDPSLPSACTVSAWSSPGVGGHGCPDQMGAGWAKRPFAKWPAVLDTPHLYLPTVYDTAPP</sequence>
<gene>
    <name evidence="1" type="ORF">GCM10022226_67830</name>
</gene>
<proteinExistence type="predicted"/>
<dbReference type="EMBL" id="BAAAZR010000038">
    <property type="protein sequence ID" value="GAA3836358.1"/>
    <property type="molecule type" value="Genomic_DNA"/>
</dbReference>
<protein>
    <submittedName>
        <fullName evidence="1">Uncharacterized protein</fullName>
    </submittedName>
</protein>
<dbReference type="Proteomes" id="UP001500888">
    <property type="component" value="Unassembled WGS sequence"/>
</dbReference>
<evidence type="ECO:0000313" key="1">
    <source>
        <dbReference type="EMBL" id="GAA3836358.1"/>
    </source>
</evidence>
<comment type="caution">
    <text evidence="1">The sequence shown here is derived from an EMBL/GenBank/DDBJ whole genome shotgun (WGS) entry which is preliminary data.</text>
</comment>
<reference evidence="2" key="1">
    <citation type="journal article" date="2019" name="Int. J. Syst. Evol. Microbiol.">
        <title>The Global Catalogue of Microorganisms (GCM) 10K type strain sequencing project: providing services to taxonomists for standard genome sequencing and annotation.</title>
        <authorList>
            <consortium name="The Broad Institute Genomics Platform"/>
            <consortium name="The Broad Institute Genome Sequencing Center for Infectious Disease"/>
            <person name="Wu L."/>
            <person name="Ma J."/>
        </authorList>
    </citation>
    <scope>NUCLEOTIDE SEQUENCE [LARGE SCALE GENOMIC DNA]</scope>
    <source>
        <strain evidence="2">JCM 16908</strain>
    </source>
</reference>
<organism evidence="1 2">
    <name type="scientific">Sphaerisporangium flaviroseum</name>
    <dbReference type="NCBI Taxonomy" id="509199"/>
    <lineage>
        <taxon>Bacteria</taxon>
        <taxon>Bacillati</taxon>
        <taxon>Actinomycetota</taxon>
        <taxon>Actinomycetes</taxon>
        <taxon>Streptosporangiales</taxon>
        <taxon>Streptosporangiaceae</taxon>
        <taxon>Sphaerisporangium</taxon>
    </lineage>
</organism>